<comment type="caution">
    <text evidence="1">The sequence shown here is derived from an EMBL/GenBank/DDBJ whole genome shotgun (WGS) entry which is preliminary data.</text>
</comment>
<dbReference type="EMBL" id="QMFB01000006">
    <property type="protein sequence ID" value="RAV20981.1"/>
    <property type="molecule type" value="Genomic_DNA"/>
</dbReference>
<name>A0A329MM20_9BACL</name>
<dbReference type="AlphaFoldDB" id="A0A329MM20"/>
<gene>
    <name evidence="1" type="ORF">DQG23_12900</name>
</gene>
<dbReference type="SUPFAM" id="SSF142906">
    <property type="entry name" value="YjbR-like"/>
    <property type="match status" value="1"/>
</dbReference>
<keyword evidence="1" id="KW-0238">DNA-binding</keyword>
<dbReference type="RefSeq" id="WP_113031261.1">
    <property type="nucleotide sequence ID" value="NZ_QMFB01000006.1"/>
</dbReference>
<sequence>MSHDFNLQSESGLDMLCRVREIIARLPEAVEVIDGFGHTSFRVNGKTFVILGESEQGDASISIKTAKTTQQFLLLQEGKFFKTPYIGQHGWVSLRYAEEDDWRELGELIREGYGLSAPKRLLKLLATIDG</sequence>
<proteinExistence type="predicted"/>
<dbReference type="Gene3D" id="3.90.1150.30">
    <property type="match status" value="1"/>
</dbReference>
<organism evidence="1 2">
    <name type="scientific">Paenibacillus contaminans</name>
    <dbReference type="NCBI Taxonomy" id="450362"/>
    <lineage>
        <taxon>Bacteria</taxon>
        <taxon>Bacillati</taxon>
        <taxon>Bacillota</taxon>
        <taxon>Bacilli</taxon>
        <taxon>Bacillales</taxon>
        <taxon>Paenibacillaceae</taxon>
        <taxon>Paenibacillus</taxon>
    </lineage>
</organism>
<evidence type="ECO:0000313" key="1">
    <source>
        <dbReference type="EMBL" id="RAV20981.1"/>
    </source>
</evidence>
<dbReference type="InterPro" id="IPR038056">
    <property type="entry name" value="YjbR-like_sf"/>
</dbReference>
<dbReference type="Proteomes" id="UP000250369">
    <property type="component" value="Unassembled WGS sequence"/>
</dbReference>
<dbReference type="Pfam" id="PF04237">
    <property type="entry name" value="YjbR"/>
    <property type="match status" value="1"/>
</dbReference>
<dbReference type="InterPro" id="IPR058532">
    <property type="entry name" value="YjbR/MT2646/Rv2570-like"/>
</dbReference>
<reference evidence="1 2" key="1">
    <citation type="journal article" date="2009" name="Int. J. Syst. Evol. Microbiol.">
        <title>Paenibacillus contaminans sp. nov., isolated from a contaminated laboratory plate.</title>
        <authorList>
            <person name="Chou J.H."/>
            <person name="Lee J.H."/>
            <person name="Lin M.C."/>
            <person name="Chang P.S."/>
            <person name="Arun A.B."/>
            <person name="Young C.C."/>
            <person name="Chen W.M."/>
        </authorList>
    </citation>
    <scope>NUCLEOTIDE SEQUENCE [LARGE SCALE GENOMIC DNA]</scope>
    <source>
        <strain evidence="1 2">CKOBP-6</strain>
    </source>
</reference>
<evidence type="ECO:0000313" key="2">
    <source>
        <dbReference type="Proteomes" id="UP000250369"/>
    </source>
</evidence>
<accession>A0A329MM20</accession>
<keyword evidence="2" id="KW-1185">Reference proteome</keyword>
<dbReference type="OrthoDB" id="277063at2"/>
<protein>
    <submittedName>
        <fullName evidence="1">MmcQ/YjbR family DNA-binding protein</fullName>
    </submittedName>
</protein>
<dbReference type="GO" id="GO:0003677">
    <property type="term" value="F:DNA binding"/>
    <property type="evidence" value="ECO:0007669"/>
    <property type="project" value="UniProtKB-KW"/>
</dbReference>